<name>A0A4R3NC44_9GAMM</name>
<evidence type="ECO:0000313" key="2">
    <source>
        <dbReference type="Proteomes" id="UP000295414"/>
    </source>
</evidence>
<protein>
    <submittedName>
        <fullName evidence="1">Uncharacterized protein</fullName>
    </submittedName>
</protein>
<dbReference type="RefSeq" id="WP_114960172.1">
    <property type="nucleotide sequence ID" value="NZ_MSZW01000046.1"/>
</dbReference>
<dbReference type="Proteomes" id="UP000295414">
    <property type="component" value="Unassembled WGS sequence"/>
</dbReference>
<dbReference type="OrthoDB" id="5999392at2"/>
<proteinExistence type="predicted"/>
<gene>
    <name evidence="1" type="ORF">EDC34_101611</name>
</gene>
<evidence type="ECO:0000313" key="1">
    <source>
        <dbReference type="EMBL" id="TCT26281.1"/>
    </source>
</evidence>
<accession>A0A4R3NC44</accession>
<sequence length="187" mass="20161">MSNPHDTDDTALRLALRGLRREIEPGRDLWPEIAARLPAQAAATPPPTRLPPHRRGWQWPLALAASLALALGLAWQLRPGAPVGPGSPPSATQAASAAASTATVAADTHATLPPEAALLTRHYEAALAEIGLRQVPASWQPGMQALDRSAEQIRQALRAQPDSRLLLERLRQTYARRIALARRALYA</sequence>
<keyword evidence="2" id="KW-1185">Reference proteome</keyword>
<dbReference type="AlphaFoldDB" id="A0A4R3NC44"/>
<reference evidence="1 2" key="1">
    <citation type="submission" date="2019-03" db="EMBL/GenBank/DDBJ databases">
        <title>Genomic Encyclopedia of Type Strains, Phase IV (KMG-IV): sequencing the most valuable type-strain genomes for metagenomic binning, comparative biology and taxonomic classification.</title>
        <authorList>
            <person name="Goeker M."/>
        </authorList>
    </citation>
    <scope>NUCLEOTIDE SEQUENCE [LARGE SCALE GENOMIC DNA]</scope>
    <source>
        <strain evidence="1 2">DSM 13605</strain>
    </source>
</reference>
<organism evidence="1 2">
    <name type="scientific">Thermomonas haemolytica</name>
    <dbReference type="NCBI Taxonomy" id="141949"/>
    <lineage>
        <taxon>Bacteria</taxon>
        <taxon>Pseudomonadati</taxon>
        <taxon>Pseudomonadota</taxon>
        <taxon>Gammaproteobacteria</taxon>
        <taxon>Lysobacterales</taxon>
        <taxon>Lysobacteraceae</taxon>
        <taxon>Thermomonas</taxon>
    </lineage>
</organism>
<comment type="caution">
    <text evidence="1">The sequence shown here is derived from an EMBL/GenBank/DDBJ whole genome shotgun (WGS) entry which is preliminary data.</text>
</comment>
<dbReference type="EMBL" id="SMAP01000001">
    <property type="protein sequence ID" value="TCT26281.1"/>
    <property type="molecule type" value="Genomic_DNA"/>
</dbReference>